<evidence type="ECO:0000256" key="17">
    <source>
        <dbReference type="RuleBase" id="RU003404"/>
    </source>
</evidence>
<keyword evidence="10" id="KW-0249">Electron transport</keyword>
<evidence type="ECO:0000256" key="12">
    <source>
        <dbReference type="ARBA" id="ARBA00023027"/>
    </source>
</evidence>
<evidence type="ECO:0000256" key="6">
    <source>
        <dbReference type="ARBA" id="ARBA00022660"/>
    </source>
</evidence>
<keyword evidence="9" id="KW-1278">Translocase</keyword>
<gene>
    <name evidence="21" type="primary">ND5</name>
</gene>
<dbReference type="InterPro" id="IPR010934">
    <property type="entry name" value="NADH_DH_su5_C"/>
</dbReference>
<protein>
    <recommendedName>
        <fullName evidence="4 17">NADH-ubiquinone oxidoreductase chain 5</fullName>
        <ecNumber evidence="3 17">7.1.1.2</ecNumber>
    </recommendedName>
</protein>
<feature type="transmembrane region" description="Helical" evidence="17">
    <location>
        <begin position="177"/>
        <end position="194"/>
    </location>
</feature>
<feature type="transmembrane region" description="Helical" evidence="17">
    <location>
        <begin position="524"/>
        <end position="541"/>
    </location>
</feature>
<dbReference type="InterPro" id="IPR001750">
    <property type="entry name" value="ND/Mrp_TM"/>
</dbReference>
<feature type="domain" description="NADH:quinone oxidoreductase/Mrp antiporter transmembrane" evidence="18">
    <location>
        <begin position="108"/>
        <end position="385"/>
    </location>
</feature>
<dbReference type="GO" id="GO:0005743">
    <property type="term" value="C:mitochondrial inner membrane"/>
    <property type="evidence" value="ECO:0007669"/>
    <property type="project" value="UniProtKB-SubCell"/>
</dbReference>
<proteinExistence type="inferred from homology"/>
<feature type="transmembrane region" description="Helical" evidence="17">
    <location>
        <begin position="7"/>
        <end position="38"/>
    </location>
</feature>
<dbReference type="InterPro" id="IPR003945">
    <property type="entry name" value="NU5C-like"/>
</dbReference>
<dbReference type="EC" id="7.1.1.2" evidence="3 17"/>
<feature type="transmembrane region" description="Helical" evidence="17">
    <location>
        <begin position="553"/>
        <end position="569"/>
    </location>
</feature>
<evidence type="ECO:0000256" key="10">
    <source>
        <dbReference type="ARBA" id="ARBA00022982"/>
    </source>
</evidence>
<evidence type="ECO:0000256" key="14">
    <source>
        <dbReference type="ARBA" id="ARBA00023128"/>
    </source>
</evidence>
<evidence type="ECO:0000256" key="5">
    <source>
        <dbReference type="ARBA" id="ARBA00022448"/>
    </source>
</evidence>
<keyword evidence="5 17" id="KW-0813">Transport</keyword>
<dbReference type="InterPro" id="IPR001516">
    <property type="entry name" value="Proton_antipo_N"/>
</dbReference>
<keyword evidence="8" id="KW-0999">Mitochondrion inner membrane</keyword>
<evidence type="ECO:0000259" key="20">
    <source>
        <dbReference type="Pfam" id="PF06455"/>
    </source>
</evidence>
<dbReference type="GO" id="GO:0003954">
    <property type="term" value="F:NADH dehydrogenase activity"/>
    <property type="evidence" value="ECO:0007669"/>
    <property type="project" value="TreeGrafter"/>
</dbReference>
<feature type="transmembrane region" description="Helical" evidence="17">
    <location>
        <begin position="297"/>
        <end position="317"/>
    </location>
</feature>
<feature type="transmembrane region" description="Helical" evidence="17">
    <location>
        <begin position="459"/>
        <end position="479"/>
    </location>
</feature>
<feature type="transmembrane region" description="Helical" evidence="17">
    <location>
        <begin position="58"/>
        <end position="77"/>
    </location>
</feature>
<comment type="function">
    <text evidence="1">Core subunit of the mitochondrial membrane respiratory chain NADH dehydrogenase (Complex I) that is believed to belong to the minimal assembly required for catalysis. Complex I functions in the transfer of electrons from NADH to the respiratory chain. The immediate electron acceptor for the enzyme is believed to be ubiquinone.</text>
</comment>
<evidence type="ECO:0000256" key="15">
    <source>
        <dbReference type="ARBA" id="ARBA00023136"/>
    </source>
</evidence>
<comment type="function">
    <text evidence="17">Core subunit of the mitochondrial membrane respiratory chain NADH dehydrogenase (Complex I) which catalyzes electron transfer from NADH through the respiratory chain, using ubiquinone as an electron acceptor. Essential for the catalytic activity and assembly of complex I.</text>
</comment>
<evidence type="ECO:0000256" key="4">
    <source>
        <dbReference type="ARBA" id="ARBA00021096"/>
    </source>
</evidence>
<keyword evidence="14 17" id="KW-0496">Mitochondrion</keyword>
<organism evidence="21">
    <name type="scientific">Phalantus geniculatus</name>
    <dbReference type="NCBI Taxonomy" id="1524594"/>
    <lineage>
        <taxon>Eukaryota</taxon>
        <taxon>Metazoa</taxon>
        <taxon>Ecdysozoa</taxon>
        <taxon>Arthropoda</taxon>
        <taxon>Hexapoda</taxon>
        <taxon>Insecta</taxon>
        <taxon>Pterygota</taxon>
        <taxon>Neoptera</taxon>
        <taxon>Paraneoptera</taxon>
        <taxon>Hemiptera</taxon>
        <taxon>Heteroptera</taxon>
        <taxon>Panheteroptera</taxon>
        <taxon>Cimicomorpha</taxon>
        <taxon>Reduviidae</taxon>
        <taxon>Peiratinae</taxon>
        <taxon>Phalantus</taxon>
    </lineage>
</organism>
<accession>A0A6B9ISP9</accession>
<keyword evidence="6" id="KW-0679">Respiratory chain</keyword>
<evidence type="ECO:0000259" key="18">
    <source>
        <dbReference type="Pfam" id="PF00361"/>
    </source>
</evidence>
<feature type="domain" description="NADH dehydrogenase subunit 5 C-terminal" evidence="20">
    <location>
        <begin position="392"/>
        <end position="569"/>
    </location>
</feature>
<keyword evidence="15 17" id="KW-0472">Membrane</keyword>
<evidence type="ECO:0000313" key="21">
    <source>
        <dbReference type="EMBL" id="QGZ10096.1"/>
    </source>
</evidence>
<dbReference type="PRINTS" id="PR01434">
    <property type="entry name" value="NADHDHGNASE5"/>
</dbReference>
<dbReference type="EMBL" id="MF806068">
    <property type="protein sequence ID" value="QGZ10096.1"/>
    <property type="molecule type" value="Genomic_DNA"/>
</dbReference>
<evidence type="ECO:0000256" key="13">
    <source>
        <dbReference type="ARBA" id="ARBA00023075"/>
    </source>
</evidence>
<comment type="subcellular location">
    <subcellularLocation>
        <location evidence="2">Mitochondrion inner membrane</location>
        <topology evidence="2">Multi-pass membrane protein</topology>
    </subcellularLocation>
</comment>
<evidence type="ECO:0000256" key="1">
    <source>
        <dbReference type="ARBA" id="ARBA00003257"/>
    </source>
</evidence>
<feature type="transmembrane region" description="Helical" evidence="17">
    <location>
        <begin position="422"/>
        <end position="453"/>
    </location>
</feature>
<evidence type="ECO:0000256" key="7">
    <source>
        <dbReference type="ARBA" id="ARBA00022692"/>
    </source>
</evidence>
<dbReference type="Pfam" id="PF00361">
    <property type="entry name" value="Proton_antipo_M"/>
    <property type="match status" value="1"/>
</dbReference>
<dbReference type="GO" id="GO:0042773">
    <property type="term" value="P:ATP synthesis coupled electron transport"/>
    <property type="evidence" value="ECO:0007669"/>
    <property type="project" value="InterPro"/>
</dbReference>
<comment type="similarity">
    <text evidence="17">Belongs to the complex I subunit 5 family.</text>
</comment>
<evidence type="ECO:0000259" key="19">
    <source>
        <dbReference type="Pfam" id="PF00662"/>
    </source>
</evidence>
<feature type="domain" description="NADH-Ubiquinone oxidoreductase (complex I) chain 5 N-terminal" evidence="19">
    <location>
        <begin position="43"/>
        <end position="92"/>
    </location>
</feature>
<evidence type="ECO:0000256" key="9">
    <source>
        <dbReference type="ARBA" id="ARBA00022967"/>
    </source>
</evidence>
<dbReference type="Pfam" id="PF06455">
    <property type="entry name" value="NADH5_C"/>
    <property type="match status" value="1"/>
</dbReference>
<dbReference type="GO" id="GO:0015990">
    <property type="term" value="P:electron transport coupled proton transport"/>
    <property type="evidence" value="ECO:0007669"/>
    <property type="project" value="TreeGrafter"/>
</dbReference>
<feature type="transmembrane region" description="Helical" evidence="17">
    <location>
        <begin position="271"/>
        <end position="291"/>
    </location>
</feature>
<name>A0A6B9ISP9_9HEMI</name>
<dbReference type="GO" id="GO:0008137">
    <property type="term" value="F:NADH dehydrogenase (ubiquinone) activity"/>
    <property type="evidence" value="ECO:0007669"/>
    <property type="project" value="UniProtKB-EC"/>
</dbReference>
<keyword evidence="12 17" id="KW-0520">NAD</keyword>
<dbReference type="PANTHER" id="PTHR42829:SF2">
    <property type="entry name" value="NADH-UBIQUINONE OXIDOREDUCTASE CHAIN 5"/>
    <property type="match status" value="1"/>
</dbReference>
<feature type="transmembrane region" description="Helical" evidence="17">
    <location>
        <begin position="491"/>
        <end position="512"/>
    </location>
</feature>
<keyword evidence="13 17" id="KW-0830">Ubiquinone</keyword>
<evidence type="ECO:0000256" key="2">
    <source>
        <dbReference type="ARBA" id="ARBA00004448"/>
    </source>
</evidence>
<reference evidence="21" key="1">
    <citation type="submission" date="2017-09" db="EMBL/GenBank/DDBJ databases">
        <authorList>
            <person name="Song F."/>
            <person name="Li H."/>
            <person name="Cai W.Z."/>
        </authorList>
    </citation>
    <scope>NUCLEOTIDE SEQUENCE</scope>
</reference>
<geneLocation type="mitochondrion" evidence="21"/>
<feature type="transmembrane region" description="Helical" evidence="17">
    <location>
        <begin position="338"/>
        <end position="356"/>
    </location>
</feature>
<feature type="transmembrane region" description="Helical" evidence="17">
    <location>
        <begin position="376"/>
        <end position="401"/>
    </location>
</feature>
<evidence type="ECO:0000256" key="16">
    <source>
        <dbReference type="ARBA" id="ARBA00049551"/>
    </source>
</evidence>
<feature type="transmembrane region" description="Helical" evidence="17">
    <location>
        <begin position="112"/>
        <end position="132"/>
    </location>
</feature>
<evidence type="ECO:0000256" key="3">
    <source>
        <dbReference type="ARBA" id="ARBA00012944"/>
    </source>
</evidence>
<feature type="transmembrane region" description="Helical" evidence="17">
    <location>
        <begin position="239"/>
        <end position="259"/>
    </location>
</feature>
<comment type="catalytic activity">
    <reaction evidence="16 17">
        <text>a ubiquinone + NADH + 5 H(+)(in) = a ubiquinol + NAD(+) + 4 H(+)(out)</text>
        <dbReference type="Rhea" id="RHEA:29091"/>
        <dbReference type="Rhea" id="RHEA-COMP:9565"/>
        <dbReference type="Rhea" id="RHEA-COMP:9566"/>
        <dbReference type="ChEBI" id="CHEBI:15378"/>
        <dbReference type="ChEBI" id="CHEBI:16389"/>
        <dbReference type="ChEBI" id="CHEBI:17976"/>
        <dbReference type="ChEBI" id="CHEBI:57540"/>
        <dbReference type="ChEBI" id="CHEBI:57945"/>
        <dbReference type="EC" id="7.1.1.2"/>
    </reaction>
</comment>
<dbReference type="Pfam" id="PF00662">
    <property type="entry name" value="Proton_antipo_N"/>
    <property type="match status" value="1"/>
</dbReference>
<feature type="transmembrane region" description="Helical" evidence="17">
    <location>
        <begin position="215"/>
        <end position="233"/>
    </location>
</feature>
<evidence type="ECO:0000256" key="8">
    <source>
        <dbReference type="ARBA" id="ARBA00022792"/>
    </source>
</evidence>
<keyword evidence="7 17" id="KW-0812">Transmembrane</keyword>
<keyword evidence="11 17" id="KW-1133">Transmembrane helix</keyword>
<dbReference type="PANTHER" id="PTHR42829">
    <property type="entry name" value="NADH-UBIQUINONE OXIDOREDUCTASE CHAIN 5"/>
    <property type="match status" value="1"/>
</dbReference>
<dbReference type="AlphaFoldDB" id="A0A6B9ISP9"/>
<feature type="transmembrane region" description="Helical" evidence="17">
    <location>
        <begin position="89"/>
        <end position="106"/>
    </location>
</feature>
<evidence type="ECO:0000256" key="11">
    <source>
        <dbReference type="ARBA" id="ARBA00022989"/>
    </source>
</evidence>
<sequence>MVELFSLYLLGGVLLMFFGFSFFILGLGFLIFDYVIFLDWEFLSVNSTCLTMTLLFDWMSLIFIGCVFLISSMVVFYSDSYMFHDKNKSRFYFMVFMFIMSMMMMIVSPNLISILIGWDGLGLVSYCLVIYFQNYKSYSAGMLTILTNRVGDVAILLAIAWMLNFGSWHFIFYVYSWEFSSLMLILLVVLAGFTKSAQIPFSSWLPAAMAAPTPVSSLVHSSTLVTAGVYLLIRFYNLFNFIDCSLLLFISMMTMFMSGLGANFEFDMKKIIALSTLSQLGLMMSILFIGFPMLSFFHLLSHAFFKALLFLCAGLMIHCMSDSQDIRHMGCMVNQLPFTCSCFMISNFSLCGLPFMSGFYSKDVILELMMMSSYNFFVFLIFFISVGLTVSYSVRLVYYCFSYNNNLYVCQGYSEDSLMMKSLILLTFLSIVGGSILSWLLFFCPFLIVMPFYLKLMPLFFIILGGWLGYELSFSSYFCNLYSYNYPFFSFYVGSMWFLPSFSTYMLISPILGLSKSYYEVMDAGWGEYLVSGSFFLWSSYITKIYNYYHYNNVKLFIMIFFIIFLFVLI</sequence>